<dbReference type="STRING" id="1454201.NMS_1458"/>
<dbReference type="Gene3D" id="1.20.120.450">
    <property type="entry name" value="dinb family like domain"/>
    <property type="match status" value="1"/>
</dbReference>
<name>W8VX81_9FLAO</name>
<dbReference type="RefSeq" id="WP_041496068.1">
    <property type="nucleotide sequence ID" value="NZ_AP014548.1"/>
</dbReference>
<accession>W8VX81</accession>
<dbReference type="KEGG" id="nmf:NMS_1458"/>
<gene>
    <name evidence="1" type="ORF">NMS_1458</name>
</gene>
<dbReference type="Proteomes" id="UP000031760">
    <property type="component" value="Chromosome"/>
</dbReference>
<dbReference type="Pfam" id="PF07606">
    <property type="entry name" value="DUF1569"/>
    <property type="match status" value="1"/>
</dbReference>
<dbReference type="OrthoDB" id="2599194at2"/>
<protein>
    <recommendedName>
        <fullName evidence="3">DUF1569 domain-containing protein</fullName>
    </recommendedName>
</protein>
<evidence type="ECO:0000313" key="2">
    <source>
        <dbReference type="Proteomes" id="UP000031760"/>
    </source>
</evidence>
<evidence type="ECO:0008006" key="3">
    <source>
        <dbReference type="Google" id="ProtNLM"/>
    </source>
</evidence>
<dbReference type="HOGENOM" id="CLU_142853_0_0_10"/>
<dbReference type="InterPro" id="IPR034660">
    <property type="entry name" value="DinB/YfiT-like"/>
</dbReference>
<keyword evidence="2" id="KW-1185">Reference proteome</keyword>
<dbReference type="AlphaFoldDB" id="W8VX81"/>
<organism evidence="1 2">
    <name type="scientific">Nonlabens marinus S1-08</name>
    <dbReference type="NCBI Taxonomy" id="1454201"/>
    <lineage>
        <taxon>Bacteria</taxon>
        <taxon>Pseudomonadati</taxon>
        <taxon>Bacteroidota</taxon>
        <taxon>Flavobacteriia</taxon>
        <taxon>Flavobacteriales</taxon>
        <taxon>Flavobacteriaceae</taxon>
        <taxon>Nonlabens</taxon>
    </lineage>
</organism>
<dbReference type="EMBL" id="AP014548">
    <property type="protein sequence ID" value="BAO55467.1"/>
    <property type="molecule type" value="Genomic_DNA"/>
</dbReference>
<proteinExistence type="predicted"/>
<evidence type="ECO:0000313" key="1">
    <source>
        <dbReference type="EMBL" id="BAO55467.1"/>
    </source>
</evidence>
<reference evidence="1 2" key="1">
    <citation type="journal article" date="2014" name="Proc. Natl. Acad. Sci. U.S.A.">
        <title>Functional characterization of flavobacteria rhodopsins reveals a unique class of light-driven chloride pump in bacteria.</title>
        <authorList>
            <person name="Yoshizawa S."/>
            <person name="Kumagai Y."/>
            <person name="Kim H."/>
            <person name="Ogura Y."/>
            <person name="Hayashi T."/>
            <person name="Iwasaki W."/>
            <person name="DeLong E.F."/>
            <person name="Kogure K."/>
        </authorList>
    </citation>
    <scope>NUCLEOTIDE SEQUENCE [LARGE SCALE GENOMIC DNA]</scope>
    <source>
        <strain evidence="1 2">S1-08</strain>
    </source>
</reference>
<sequence length="147" mass="18037">MESFFNETTYNELRGRLRTIQPENEPLWGKMNAAQMFKHCQYPLQVALEKEKFSIKPNWLIKVFFKKMMYSPKPFQKNAPTAKAFRMVDDYDFSSEKEKLDQWMQELWYDRDNEKRRPHPVFGHFTKDQWGILQWKHLDHHFRQFGV</sequence>
<dbReference type="InterPro" id="IPR011463">
    <property type="entry name" value="DUF1569"/>
</dbReference>